<dbReference type="AlphaFoldDB" id="A0A143PQJ9"/>
<dbReference type="PATRIC" id="fig|1813736.3.peg.3862"/>
<reference evidence="9" key="2">
    <citation type="submission" date="2016-04" db="EMBL/GenBank/DDBJ databases">
        <title>First Complete Genome Sequence of a Subdivision 6 Acidobacterium.</title>
        <authorList>
            <person name="Huang S."/>
            <person name="Vieira S."/>
            <person name="Bunk B."/>
            <person name="Riedel T."/>
            <person name="Sproeer C."/>
            <person name="Overmann J."/>
        </authorList>
    </citation>
    <scope>NUCLEOTIDE SEQUENCE [LARGE SCALE GENOMIC DNA]</scope>
    <source>
        <strain evidence="9">DSM 100886 HEG_-6_39</strain>
    </source>
</reference>
<evidence type="ECO:0000256" key="5">
    <source>
        <dbReference type="ARBA" id="ARBA00022989"/>
    </source>
</evidence>
<keyword evidence="9" id="KW-1185">Reference proteome</keyword>
<feature type="transmembrane region" description="Helical" evidence="7">
    <location>
        <begin position="36"/>
        <end position="55"/>
    </location>
</feature>
<feature type="transmembrane region" description="Helical" evidence="7">
    <location>
        <begin position="200"/>
        <end position="221"/>
    </location>
</feature>
<feature type="transmembrane region" description="Helical" evidence="7">
    <location>
        <begin position="12"/>
        <end position="30"/>
    </location>
</feature>
<keyword evidence="3 7" id="KW-1003">Cell membrane</keyword>
<dbReference type="PANTHER" id="PTHR30161">
    <property type="entry name" value="FLAGELLAR EXPORT PROTEIN, MEMBRANE FLHA SUBUNIT-RELATED"/>
    <property type="match status" value="1"/>
</dbReference>
<dbReference type="PANTHER" id="PTHR30161:SF1">
    <property type="entry name" value="FLAGELLAR BIOSYNTHESIS PROTEIN FLHA-RELATED"/>
    <property type="match status" value="1"/>
</dbReference>
<gene>
    <name evidence="7 8" type="primary">flhA</name>
    <name evidence="8" type="ORF">LuPra_03653</name>
</gene>
<dbReference type="NCBIfam" id="TIGR01398">
    <property type="entry name" value="FlhA"/>
    <property type="match status" value="1"/>
</dbReference>
<comment type="subcellular location">
    <subcellularLocation>
        <location evidence="1 7">Cell membrane</location>
        <topology evidence="1 7">Multi-pass membrane protein</topology>
    </subcellularLocation>
</comment>
<dbReference type="InterPro" id="IPR042196">
    <property type="entry name" value="FHIPEP_4"/>
</dbReference>
<dbReference type="RefSeq" id="WP_110172064.1">
    <property type="nucleotide sequence ID" value="NZ_CP015136.1"/>
</dbReference>
<keyword evidence="7" id="KW-0653">Protein transport</keyword>
<evidence type="ECO:0000256" key="6">
    <source>
        <dbReference type="ARBA" id="ARBA00023136"/>
    </source>
</evidence>
<sequence length="681" mass="72749">MSSAKPFGPSQLLVPGVVILVLALMVLPLPTIILDLLLSVDIALSVVLLLTAVYVRDPIEFTVFPSLLLLLTLLRLSLNVAGTRLILLYGAEGVDAAGHVIMSFGQFVVGGNFVVGVVVFLVLVAIQYVVINHGAVRISEVTARFTLDAMPGKQMSIDADLNAGAIDEREAKRRRDNVRKEADFYGAMDGAIRFTQRDSLAALLITGVNIIAGLVIGVMQYDMEIGEAAKTFTILTVGEGLVTAIPALLVSMSGGLITTRASSESSLGEDVATQLLSKMQPLAIGAAVLFAMGLVPGLPKMAFFLVAAAFAYAAYANRAETGDAALDGPLDTGGTPAQPEQSVETLASVDPLSVEVGYALIALVDERQGGTLLQRVKSIRRQIATETGMIVPPVHVADNLQLGPRTYALLVKGVEVARAELMPDRLLAINPGTATGTIEGTTAREPAFGLPALWVRAEQRDAATAAGFTVVDPTTALSTHLSEIIRNFLPDLLTRQHTKDMVDRVAQQSPRLIDDLIPKLLGLGDVQRVLRQLLRERVPVKDLTTILEALADVAGQTKDADQLNEAVRQALGRAICRQHQTEQGDLPTINLAPSLEERLMQAIVRTEHGVVLAIDPNDAQHMASRIARALETAVAQPVLLCSPALRPHLWRLFTRVLPQIGVLSHSEVPTHVKVAPVAVLD</sequence>
<dbReference type="InterPro" id="IPR001712">
    <property type="entry name" value="T3SS_FHIPEP"/>
</dbReference>
<feature type="transmembrane region" description="Helical" evidence="7">
    <location>
        <begin position="282"/>
        <end position="315"/>
    </location>
</feature>
<dbReference type="InterPro" id="IPR042193">
    <property type="entry name" value="FHIPEP_3"/>
</dbReference>
<protein>
    <recommendedName>
        <fullName evidence="7">Flagellar biosynthesis protein FlhA</fullName>
    </recommendedName>
</protein>
<name>A0A143PQJ9_LUTPR</name>
<organism evidence="8 9">
    <name type="scientific">Luteitalea pratensis</name>
    <dbReference type="NCBI Taxonomy" id="1855912"/>
    <lineage>
        <taxon>Bacteria</taxon>
        <taxon>Pseudomonadati</taxon>
        <taxon>Acidobacteriota</taxon>
        <taxon>Vicinamibacteria</taxon>
        <taxon>Vicinamibacterales</taxon>
        <taxon>Vicinamibacteraceae</taxon>
        <taxon>Luteitalea</taxon>
    </lineage>
</organism>
<comment type="similarity">
    <text evidence="2 7">Belongs to the FHIPEP (flagella/HR/invasion proteins export pore) family.</text>
</comment>
<dbReference type="Gene3D" id="3.40.50.12790">
    <property type="entry name" value="FHIPEP family, domain 4"/>
    <property type="match status" value="1"/>
</dbReference>
<keyword evidence="7" id="KW-0813">Transport</keyword>
<keyword evidence="5 7" id="KW-1133">Transmembrane helix</keyword>
<dbReference type="Proteomes" id="UP000076079">
    <property type="component" value="Chromosome"/>
</dbReference>
<evidence type="ECO:0000256" key="4">
    <source>
        <dbReference type="ARBA" id="ARBA00022692"/>
    </source>
</evidence>
<dbReference type="Gene3D" id="3.40.30.60">
    <property type="entry name" value="FHIPEP family, domain 1"/>
    <property type="match status" value="1"/>
</dbReference>
<keyword evidence="8" id="KW-0969">Cilium</keyword>
<dbReference type="Gene3D" id="1.10.8.540">
    <property type="entry name" value="FHIPEP family, domain 3"/>
    <property type="match status" value="1"/>
</dbReference>
<keyword evidence="4 7" id="KW-0812">Transmembrane</keyword>
<comment type="function">
    <text evidence="7">Required for formation of the rod structure of the flagellar apparatus. Together with FliI and FliH, may constitute the export apparatus of flagellin.</text>
</comment>
<dbReference type="GO" id="GO:0044780">
    <property type="term" value="P:bacterial-type flagellum assembly"/>
    <property type="evidence" value="ECO:0007669"/>
    <property type="project" value="InterPro"/>
</dbReference>
<reference evidence="8 9" key="1">
    <citation type="journal article" date="2016" name="Genome Announc.">
        <title>First Complete Genome Sequence of a Subdivision 6 Acidobacterium Strain.</title>
        <authorList>
            <person name="Huang S."/>
            <person name="Vieira S."/>
            <person name="Bunk B."/>
            <person name="Riedel T."/>
            <person name="Sproer C."/>
            <person name="Overmann J."/>
        </authorList>
    </citation>
    <scope>NUCLEOTIDE SEQUENCE [LARGE SCALE GENOMIC DNA]</scope>
    <source>
        <strain evidence="9">DSM 100886 HEG_-6_39</strain>
    </source>
</reference>
<feature type="transmembrane region" description="Helical" evidence="7">
    <location>
        <begin position="67"/>
        <end position="87"/>
    </location>
</feature>
<dbReference type="KEGG" id="abac:LuPra_03653"/>
<evidence type="ECO:0000256" key="2">
    <source>
        <dbReference type="ARBA" id="ARBA00008835"/>
    </source>
</evidence>
<feature type="transmembrane region" description="Helical" evidence="7">
    <location>
        <begin position="107"/>
        <end position="130"/>
    </location>
</feature>
<dbReference type="InterPro" id="IPR006301">
    <property type="entry name" value="FlhA"/>
</dbReference>
<dbReference type="EMBL" id="CP015136">
    <property type="protein sequence ID" value="AMY10423.1"/>
    <property type="molecule type" value="Genomic_DNA"/>
</dbReference>
<proteinExistence type="inferred from homology"/>
<dbReference type="GO" id="GO:0005886">
    <property type="term" value="C:plasma membrane"/>
    <property type="evidence" value="ECO:0007669"/>
    <property type="project" value="UniProtKB-SubCell"/>
</dbReference>
<evidence type="ECO:0000256" key="3">
    <source>
        <dbReference type="ARBA" id="ARBA00022475"/>
    </source>
</evidence>
<dbReference type="PRINTS" id="PR00949">
    <property type="entry name" value="TYPE3IMAPROT"/>
</dbReference>
<dbReference type="STRING" id="1855912.LuPra_03653"/>
<dbReference type="GO" id="GO:0009306">
    <property type="term" value="P:protein secretion"/>
    <property type="evidence" value="ECO:0007669"/>
    <property type="project" value="InterPro"/>
</dbReference>
<accession>A0A143PQJ9</accession>
<evidence type="ECO:0000256" key="7">
    <source>
        <dbReference type="RuleBase" id="RU364093"/>
    </source>
</evidence>
<keyword evidence="8" id="KW-0966">Cell projection</keyword>
<dbReference type="InterPro" id="IPR042194">
    <property type="entry name" value="FHIPEP_1"/>
</dbReference>
<feature type="transmembrane region" description="Helical" evidence="7">
    <location>
        <begin position="241"/>
        <end position="261"/>
    </location>
</feature>
<keyword evidence="8" id="KW-0282">Flagellum</keyword>
<evidence type="ECO:0000313" key="8">
    <source>
        <dbReference type="EMBL" id="AMY10423.1"/>
    </source>
</evidence>
<dbReference type="Pfam" id="PF00771">
    <property type="entry name" value="FHIPEP"/>
    <property type="match status" value="1"/>
</dbReference>
<keyword evidence="7" id="KW-1005">Bacterial flagellum biogenesis</keyword>
<evidence type="ECO:0000313" key="9">
    <source>
        <dbReference type="Proteomes" id="UP000076079"/>
    </source>
</evidence>
<dbReference type="OrthoDB" id="9759185at2"/>
<keyword evidence="7" id="KW-1006">Bacterial flagellum protein export</keyword>
<dbReference type="PIRSF" id="PIRSF005419">
    <property type="entry name" value="FlhA"/>
    <property type="match status" value="1"/>
</dbReference>
<evidence type="ECO:0000256" key="1">
    <source>
        <dbReference type="ARBA" id="ARBA00004651"/>
    </source>
</evidence>
<keyword evidence="6 7" id="KW-0472">Membrane</keyword>